<dbReference type="PANTHER" id="PTHR31370:SF2">
    <property type="entry name" value="OS08G0105100 PROTEIN"/>
    <property type="match status" value="1"/>
</dbReference>
<protein>
    <submittedName>
        <fullName evidence="1">F-box protein</fullName>
    </submittedName>
</protein>
<evidence type="ECO:0000313" key="2">
    <source>
        <dbReference type="Proteomes" id="UP001558713"/>
    </source>
</evidence>
<dbReference type="AlphaFoldDB" id="A0ABD1A3E2"/>
<name>A0ABD1A3E2_CARAN</name>
<gene>
    <name evidence="1" type="ORF">V5N11_033230</name>
</gene>
<comment type="caution">
    <text evidence="1">The sequence shown here is derived from an EMBL/GenBank/DDBJ whole genome shotgun (WGS) entry which is preliminary data.</text>
</comment>
<keyword evidence="2" id="KW-1185">Reference proteome</keyword>
<dbReference type="PANTHER" id="PTHR31370">
    <property type="entry name" value="F-BOX PROTEIN FAMILY-LIKE"/>
    <property type="match status" value="1"/>
</dbReference>
<organism evidence="1 2">
    <name type="scientific">Cardamine amara subsp. amara</name>
    <dbReference type="NCBI Taxonomy" id="228776"/>
    <lineage>
        <taxon>Eukaryota</taxon>
        <taxon>Viridiplantae</taxon>
        <taxon>Streptophyta</taxon>
        <taxon>Embryophyta</taxon>
        <taxon>Tracheophyta</taxon>
        <taxon>Spermatophyta</taxon>
        <taxon>Magnoliopsida</taxon>
        <taxon>eudicotyledons</taxon>
        <taxon>Gunneridae</taxon>
        <taxon>Pentapetalae</taxon>
        <taxon>rosids</taxon>
        <taxon>malvids</taxon>
        <taxon>Brassicales</taxon>
        <taxon>Brassicaceae</taxon>
        <taxon>Cardamineae</taxon>
        <taxon>Cardamine</taxon>
    </lineage>
</organism>
<dbReference type="EMBL" id="JBANAX010000788">
    <property type="protein sequence ID" value="KAL1193351.1"/>
    <property type="molecule type" value="Genomic_DNA"/>
</dbReference>
<evidence type="ECO:0000313" key="1">
    <source>
        <dbReference type="EMBL" id="KAL1193351.1"/>
    </source>
</evidence>
<proteinExistence type="predicted"/>
<sequence length="150" mass="17627">MVSYLLLAAGSIPQEVDPLEIHEGRVMWSPVFEIICGLDGSFKFFLHGRGREGSCLYPGFVAMYFYSRRRVCCWERKRSKDDESVLLERRSRTMLLKMYKFGGNWKHMNLENDELSNINEKNLGYSFSRYFRNSIKHIRVSKAFLVLVIP</sequence>
<dbReference type="InterPro" id="IPR040275">
    <property type="entry name" value="At5g39450-like"/>
</dbReference>
<accession>A0ABD1A3E2</accession>
<dbReference type="Proteomes" id="UP001558713">
    <property type="component" value="Unassembled WGS sequence"/>
</dbReference>
<reference evidence="1 2" key="1">
    <citation type="submission" date="2024-04" db="EMBL/GenBank/DDBJ databases">
        <title>Genome assembly C_amara_ONT_v2.</title>
        <authorList>
            <person name="Yant L."/>
            <person name="Moore C."/>
            <person name="Slenker M."/>
        </authorList>
    </citation>
    <scope>NUCLEOTIDE SEQUENCE [LARGE SCALE GENOMIC DNA]</scope>
    <source>
        <tissue evidence="1">Leaf</tissue>
    </source>
</reference>